<evidence type="ECO:0000256" key="3">
    <source>
        <dbReference type="ARBA" id="ARBA00023163"/>
    </source>
</evidence>
<evidence type="ECO:0000256" key="5">
    <source>
        <dbReference type="SAM" id="MobiDB-lite"/>
    </source>
</evidence>
<dbReference type="PANTHER" id="PTHR31744">
    <property type="entry name" value="PROTEIN CUP-SHAPED COTYLEDON 2-RELATED"/>
    <property type="match status" value="1"/>
</dbReference>
<dbReference type="InterPro" id="IPR003441">
    <property type="entry name" value="NAC-dom"/>
</dbReference>
<reference evidence="7" key="1">
    <citation type="submission" date="2019-10" db="EMBL/GenBank/DDBJ databases">
        <authorList>
            <person name="Zhang R."/>
            <person name="Pan Y."/>
            <person name="Wang J."/>
            <person name="Ma R."/>
            <person name="Yu S."/>
        </authorList>
    </citation>
    <scope>NUCLEOTIDE SEQUENCE</scope>
    <source>
        <strain evidence="7">LA-IB0</strain>
        <tissue evidence="7">Leaf</tissue>
    </source>
</reference>
<proteinExistence type="predicted"/>
<accession>A0AAV6YCS6</accession>
<dbReference type="Proteomes" id="UP000826271">
    <property type="component" value="Unassembled WGS sequence"/>
</dbReference>
<keyword evidence="3" id="KW-0804">Transcription</keyword>
<dbReference type="GO" id="GO:0006355">
    <property type="term" value="P:regulation of DNA-templated transcription"/>
    <property type="evidence" value="ECO:0007669"/>
    <property type="project" value="InterPro"/>
</dbReference>
<evidence type="ECO:0000256" key="1">
    <source>
        <dbReference type="ARBA" id="ARBA00023015"/>
    </source>
</evidence>
<dbReference type="SUPFAM" id="SSF101941">
    <property type="entry name" value="NAC domain"/>
    <property type="match status" value="1"/>
</dbReference>
<keyword evidence="8" id="KW-1185">Reference proteome</keyword>
<protein>
    <recommendedName>
        <fullName evidence="6">NAC domain-containing protein</fullName>
    </recommendedName>
</protein>
<keyword evidence="4" id="KW-0539">Nucleus</keyword>
<evidence type="ECO:0000259" key="6">
    <source>
        <dbReference type="PROSITE" id="PS51005"/>
    </source>
</evidence>
<keyword evidence="2" id="KW-0238">DNA-binding</keyword>
<feature type="region of interest" description="Disordered" evidence="5">
    <location>
        <begin position="299"/>
        <end position="363"/>
    </location>
</feature>
<dbReference type="InterPro" id="IPR036093">
    <property type="entry name" value="NAC_dom_sf"/>
</dbReference>
<evidence type="ECO:0000313" key="7">
    <source>
        <dbReference type="EMBL" id="KAG8389972.1"/>
    </source>
</evidence>
<feature type="region of interest" description="Disordered" evidence="5">
    <location>
        <begin position="227"/>
        <end position="249"/>
    </location>
</feature>
<feature type="compositionally biased region" description="Polar residues" evidence="5">
    <location>
        <begin position="299"/>
        <end position="320"/>
    </location>
</feature>
<comment type="caution">
    <text evidence="7">The sequence shown here is derived from an EMBL/GenBank/DDBJ whole genome shotgun (WGS) entry which is preliminary data.</text>
</comment>
<sequence length="377" mass="42651">MCPPVRPSSPAEIGMYWSDEQIVALLDEYTPGSDLPSNVLTDLSPYQYPPSNLPEGIWYLLNLNEKKESKNGFWKAKGEACKIYSNSMISGWRTTLEYFEGEAPHGQRTNWHMQEYMITQTELLGDKDKPKESRLLCRVFLCSGCTSKSEMQPEKCKTTVIESKKIDSVVSLVPNTNIISDQDHRSKSKEDYDVERLMVEADKMPNSSLEVFSELECLSRGDYLELNDLEDDPESHSSSSQNSSCPSKLSDECFDSLALLRDLEDEDNIYMQPKQSDSRYSFTTLVKPNDVVLQLSSPVSGTRSTNIVEGSPTNSTIHGTQTDERVLEHTTKRHNPESRNEGTPSTSHKNSNPSGEKKAGSRRMKKLKMYFCFTPFD</sequence>
<dbReference type="EMBL" id="WHWC01000001">
    <property type="protein sequence ID" value="KAG8389972.1"/>
    <property type="molecule type" value="Genomic_DNA"/>
</dbReference>
<dbReference type="GO" id="GO:0003677">
    <property type="term" value="F:DNA binding"/>
    <property type="evidence" value="ECO:0007669"/>
    <property type="project" value="UniProtKB-KW"/>
</dbReference>
<feature type="compositionally biased region" description="Basic and acidic residues" evidence="5">
    <location>
        <begin position="321"/>
        <end position="340"/>
    </location>
</feature>
<feature type="domain" description="NAC" evidence="6">
    <location>
        <begin position="9"/>
        <end position="142"/>
    </location>
</feature>
<keyword evidence="1" id="KW-0805">Transcription regulation</keyword>
<dbReference type="AlphaFoldDB" id="A0AAV6YCS6"/>
<evidence type="ECO:0000256" key="4">
    <source>
        <dbReference type="ARBA" id="ARBA00023242"/>
    </source>
</evidence>
<evidence type="ECO:0000256" key="2">
    <source>
        <dbReference type="ARBA" id="ARBA00023125"/>
    </source>
</evidence>
<name>A0AAV6YCS6_9LAMI</name>
<dbReference type="Pfam" id="PF02365">
    <property type="entry name" value="NAM"/>
    <property type="match status" value="1"/>
</dbReference>
<gene>
    <name evidence="7" type="ORF">BUALT_Bualt01G0035000</name>
</gene>
<feature type="compositionally biased region" description="Polar residues" evidence="5">
    <location>
        <begin position="341"/>
        <end position="354"/>
    </location>
</feature>
<dbReference type="Gene3D" id="2.170.150.80">
    <property type="entry name" value="NAC domain"/>
    <property type="match status" value="1"/>
</dbReference>
<organism evidence="7 8">
    <name type="scientific">Buddleja alternifolia</name>
    <dbReference type="NCBI Taxonomy" id="168488"/>
    <lineage>
        <taxon>Eukaryota</taxon>
        <taxon>Viridiplantae</taxon>
        <taxon>Streptophyta</taxon>
        <taxon>Embryophyta</taxon>
        <taxon>Tracheophyta</taxon>
        <taxon>Spermatophyta</taxon>
        <taxon>Magnoliopsida</taxon>
        <taxon>eudicotyledons</taxon>
        <taxon>Gunneridae</taxon>
        <taxon>Pentapetalae</taxon>
        <taxon>asterids</taxon>
        <taxon>lamiids</taxon>
        <taxon>Lamiales</taxon>
        <taxon>Scrophulariaceae</taxon>
        <taxon>Buddlejeae</taxon>
        <taxon>Buddleja</taxon>
    </lineage>
</organism>
<dbReference type="PROSITE" id="PS51005">
    <property type="entry name" value="NAC"/>
    <property type="match status" value="1"/>
</dbReference>
<evidence type="ECO:0000313" key="8">
    <source>
        <dbReference type="Proteomes" id="UP000826271"/>
    </source>
</evidence>
<feature type="compositionally biased region" description="Low complexity" evidence="5">
    <location>
        <begin position="236"/>
        <end position="248"/>
    </location>
</feature>